<keyword evidence="6" id="KW-0597">Phosphoprotein</keyword>
<dbReference type="SUPFAM" id="SSF52172">
    <property type="entry name" value="CheY-like"/>
    <property type="match status" value="1"/>
</dbReference>
<evidence type="ECO:0000256" key="4">
    <source>
        <dbReference type="ARBA" id="ARBA00023163"/>
    </source>
</evidence>
<reference evidence="9 10" key="1">
    <citation type="submission" date="2019-02" db="EMBL/GenBank/DDBJ databases">
        <title>Genomic Encyclopedia of Type Strains, Phase IV (KMG-IV): sequencing the most valuable type-strain genomes for metagenomic binning, comparative biology and taxonomic classification.</title>
        <authorList>
            <person name="Goeker M."/>
        </authorList>
    </citation>
    <scope>NUCLEOTIDE SEQUENCE [LARGE SCALE GENOMIC DNA]</scope>
    <source>
        <strain evidence="9 10">DSM 29486</strain>
    </source>
</reference>
<evidence type="ECO:0000256" key="2">
    <source>
        <dbReference type="ARBA" id="ARBA00023015"/>
    </source>
</evidence>
<dbReference type="Gene3D" id="1.10.10.60">
    <property type="entry name" value="Homeodomain-like"/>
    <property type="match status" value="2"/>
</dbReference>
<feature type="domain" description="Response regulatory" evidence="8">
    <location>
        <begin position="4"/>
        <end position="121"/>
    </location>
</feature>
<gene>
    <name evidence="9" type="ORF">EV209_1203</name>
</gene>
<dbReference type="PRINTS" id="PR00032">
    <property type="entry name" value="HTHARAC"/>
</dbReference>
<dbReference type="PROSITE" id="PS01124">
    <property type="entry name" value="HTH_ARAC_FAMILY_2"/>
    <property type="match status" value="1"/>
</dbReference>
<dbReference type="InterPro" id="IPR020449">
    <property type="entry name" value="Tscrpt_reg_AraC-type_HTH"/>
</dbReference>
<protein>
    <recommendedName>
        <fullName evidence="1">Stage 0 sporulation protein A homolog</fullName>
    </recommendedName>
</protein>
<dbReference type="SUPFAM" id="SSF46689">
    <property type="entry name" value="Homeodomain-like"/>
    <property type="match status" value="1"/>
</dbReference>
<dbReference type="InterPro" id="IPR001789">
    <property type="entry name" value="Sig_transdc_resp-reg_receiver"/>
</dbReference>
<dbReference type="RefSeq" id="WP_243647505.1">
    <property type="nucleotide sequence ID" value="NZ_SGXF01000001.1"/>
</dbReference>
<feature type="modified residue" description="4-aspartylphosphate" evidence="6">
    <location>
        <position position="56"/>
    </location>
</feature>
<sequence length="256" mass="29840">MIYELLIVDDEYQSRNTLCTCFPWETIGFHVAGQTFNGLEALKFLKCTPVHVVLCDIRMPVMSGIELAKRLTAQPDPPVIIFLSGYRDFEYAQKALKYGVRYYIVKPARYEELYEVFTTLRQELDARYCAGQEILEQEDEDLFLRKIYLYLEKNYRTASLAEAASVLYMNSSYVSQLFKQKTGRNFSDYLMEVRMTKAAKLLENPANKIYDISNQVGYANPKNFARSFRNFFGKTPKEYREGCQFENPEGSFDENI</sequence>
<evidence type="ECO:0000313" key="9">
    <source>
        <dbReference type="EMBL" id="RZT03069.1"/>
    </source>
</evidence>
<evidence type="ECO:0000313" key="10">
    <source>
        <dbReference type="Proteomes" id="UP000292927"/>
    </source>
</evidence>
<keyword evidence="2" id="KW-0805">Transcription regulation</keyword>
<evidence type="ECO:0000256" key="5">
    <source>
        <dbReference type="ARBA" id="ARBA00024867"/>
    </source>
</evidence>
<evidence type="ECO:0000259" key="8">
    <source>
        <dbReference type="PROSITE" id="PS50110"/>
    </source>
</evidence>
<dbReference type="Pfam" id="PF12833">
    <property type="entry name" value="HTH_18"/>
    <property type="match status" value="1"/>
</dbReference>
<accession>A0A4Q7PPV7</accession>
<evidence type="ECO:0000256" key="6">
    <source>
        <dbReference type="PROSITE-ProRule" id="PRU00169"/>
    </source>
</evidence>
<dbReference type="GO" id="GO:0043565">
    <property type="term" value="F:sequence-specific DNA binding"/>
    <property type="evidence" value="ECO:0007669"/>
    <property type="project" value="InterPro"/>
</dbReference>
<dbReference type="GO" id="GO:0003700">
    <property type="term" value="F:DNA-binding transcription factor activity"/>
    <property type="evidence" value="ECO:0007669"/>
    <property type="project" value="InterPro"/>
</dbReference>
<proteinExistence type="predicted"/>
<dbReference type="Proteomes" id="UP000292927">
    <property type="component" value="Unassembled WGS sequence"/>
</dbReference>
<feature type="domain" description="HTH araC/xylS-type" evidence="7">
    <location>
        <begin position="145"/>
        <end position="242"/>
    </location>
</feature>
<dbReference type="PANTHER" id="PTHR43280:SF2">
    <property type="entry name" value="HTH-TYPE TRANSCRIPTIONAL REGULATOR EXSA"/>
    <property type="match status" value="1"/>
</dbReference>
<dbReference type="InterPro" id="IPR018060">
    <property type="entry name" value="HTH_AraC"/>
</dbReference>
<dbReference type="CDD" id="cd17536">
    <property type="entry name" value="REC_YesN-like"/>
    <property type="match status" value="1"/>
</dbReference>
<dbReference type="PROSITE" id="PS00041">
    <property type="entry name" value="HTH_ARAC_FAMILY_1"/>
    <property type="match status" value="1"/>
</dbReference>
<evidence type="ECO:0000259" key="7">
    <source>
        <dbReference type="PROSITE" id="PS01124"/>
    </source>
</evidence>
<dbReference type="AlphaFoldDB" id="A0A4Q7PPV7"/>
<dbReference type="Pfam" id="PF00072">
    <property type="entry name" value="Response_reg"/>
    <property type="match status" value="1"/>
</dbReference>
<keyword evidence="4" id="KW-0804">Transcription</keyword>
<dbReference type="InterPro" id="IPR018062">
    <property type="entry name" value="HTH_AraC-typ_CS"/>
</dbReference>
<dbReference type="Gene3D" id="3.40.50.2300">
    <property type="match status" value="1"/>
</dbReference>
<dbReference type="GO" id="GO:0000160">
    <property type="term" value="P:phosphorelay signal transduction system"/>
    <property type="evidence" value="ECO:0007669"/>
    <property type="project" value="InterPro"/>
</dbReference>
<dbReference type="PROSITE" id="PS50110">
    <property type="entry name" value="RESPONSE_REGULATORY"/>
    <property type="match status" value="1"/>
</dbReference>
<dbReference type="SMART" id="SM00448">
    <property type="entry name" value="REC"/>
    <property type="match status" value="1"/>
</dbReference>
<keyword evidence="10" id="KW-1185">Reference proteome</keyword>
<evidence type="ECO:0000256" key="1">
    <source>
        <dbReference type="ARBA" id="ARBA00018672"/>
    </source>
</evidence>
<comment type="function">
    <text evidence="5">May play the central regulatory role in sporulation. It may be an element of the effector pathway responsible for the activation of sporulation genes in response to nutritional stress. Spo0A may act in concert with spo0H (a sigma factor) to control the expression of some genes that are critical to the sporulation process.</text>
</comment>
<keyword evidence="3" id="KW-0238">DNA-binding</keyword>
<organism evidence="9 10">
    <name type="scientific">Cuneatibacter caecimuris</name>
    <dbReference type="NCBI Taxonomy" id="1796618"/>
    <lineage>
        <taxon>Bacteria</taxon>
        <taxon>Bacillati</taxon>
        <taxon>Bacillota</taxon>
        <taxon>Clostridia</taxon>
        <taxon>Lachnospirales</taxon>
        <taxon>Lachnospiraceae</taxon>
        <taxon>Cuneatibacter</taxon>
    </lineage>
</organism>
<comment type="caution">
    <text evidence="9">The sequence shown here is derived from an EMBL/GenBank/DDBJ whole genome shotgun (WGS) entry which is preliminary data.</text>
</comment>
<dbReference type="SMART" id="SM00342">
    <property type="entry name" value="HTH_ARAC"/>
    <property type="match status" value="1"/>
</dbReference>
<dbReference type="EMBL" id="SGXF01000001">
    <property type="protein sequence ID" value="RZT03069.1"/>
    <property type="molecule type" value="Genomic_DNA"/>
</dbReference>
<dbReference type="InterPro" id="IPR009057">
    <property type="entry name" value="Homeodomain-like_sf"/>
</dbReference>
<name>A0A4Q7PPV7_9FIRM</name>
<dbReference type="InterPro" id="IPR011006">
    <property type="entry name" value="CheY-like_superfamily"/>
</dbReference>
<dbReference type="PANTHER" id="PTHR43280">
    <property type="entry name" value="ARAC-FAMILY TRANSCRIPTIONAL REGULATOR"/>
    <property type="match status" value="1"/>
</dbReference>
<evidence type="ECO:0000256" key="3">
    <source>
        <dbReference type="ARBA" id="ARBA00023125"/>
    </source>
</evidence>